<gene>
    <name evidence="1" type="ORF">DSO57_1011037</name>
</gene>
<dbReference type="Proteomes" id="UP001165960">
    <property type="component" value="Unassembled WGS sequence"/>
</dbReference>
<reference evidence="1" key="1">
    <citation type="submission" date="2022-04" db="EMBL/GenBank/DDBJ databases">
        <title>Genome of the entomopathogenic fungus Entomophthora muscae.</title>
        <authorList>
            <person name="Elya C."/>
            <person name="Lovett B.R."/>
            <person name="Lee E."/>
            <person name="Macias A.M."/>
            <person name="Hajek A.E."/>
            <person name="De Bivort B.L."/>
            <person name="Kasson M.T."/>
            <person name="De Fine Licht H.H."/>
            <person name="Stajich J.E."/>
        </authorList>
    </citation>
    <scope>NUCLEOTIDE SEQUENCE</scope>
    <source>
        <strain evidence="1">Berkeley</strain>
    </source>
</reference>
<evidence type="ECO:0000313" key="2">
    <source>
        <dbReference type="Proteomes" id="UP001165960"/>
    </source>
</evidence>
<sequence>MVSKKKIKAPSIRSEGTYNGAIFHTMDPVEAADFFETDLEQGLTSEQAKLRLAQSGPNQLNAGQGVSALKILLHQIANVLTIILTIAFVVVVVAGDIAEAVIIALVIFTNSGIGFMQEYKAEKTMESLNRLAAPTSNAIRDGQQVKVATNTLVTGDLVVLETGDVVGADLRLIEQFNLAIDEALLTGESIPAEKDISVIPQRDVPVGDRVNLAFSSTTVVKGRGRAIVVATGMDTEIGSIARTLNNADNNRKTSLAKTMDNMALVIFVLAILLSVVVFWVNKWKFTKVIAVYAVALSIAIIPEGLVVVVTLTMAAGVKKMVKNRAIIRRLAALETLGSVTNICSDKTGTLTQAKMVLTRLWLPGVGYFSVTGAGYNPEGVLLEEGFVANDSLVRNYNQGDACVDKTLLPEQLLRLTQVAALCNTAQIKLDSESGVWMGLGDPTENALQTFAHKMEMGQPKLLDPEGEFQFELLAEFPFDSSLKLMSAVFLHRPSMRVYVYSKGAIERLLPKAAAYYNDGNVSHSDDLLAMCTPHMEHLAKQGLRTLCLAFRELPTEMAKQAPDTWTRDMIEAQLIVIGLVGIYDPPRAESRASVLECHRAGISVHMLTGDHPATAAAIARDVAILPTPKEGQVGLDFDSMVMTATQFDALSEQQLDALPALPLVVARCSPDTKVKMIHALHRRKLVVAMTGDGVNDSPSLKIANVGIGMGLSGSDVAKQASDIVLTDDNFATIVRAVGEGRRIFENIVKFVLHLMGGNASEIVVLVFGLLIRDKNNNSVFPMSAIQILCLNMFTSSPPAMGLGLEPAHPKSMVRPPRPVKGGLFTLEVIVDILFHGLVMGGLTLINFFQVVGFANPKANLGDGCNDKYNVSCKDVFPARAAAYACLTCLILLHAFNCRSMRRPAWSFKGMSNIYSNRFLFWSIVFGIGLLFPSIYIPYINENVFHHHPIGFKEWGIVAVSCIIFLALADFYKLIKRLVLKSDKIVQFNNEKF</sequence>
<proteinExistence type="predicted"/>
<keyword evidence="2" id="KW-1185">Reference proteome</keyword>
<name>A0ACC2S8G1_9FUNG</name>
<protein>
    <submittedName>
        <fullName evidence="1">Uncharacterized protein</fullName>
    </submittedName>
</protein>
<organism evidence="1 2">
    <name type="scientific">Entomophthora muscae</name>
    <dbReference type="NCBI Taxonomy" id="34485"/>
    <lineage>
        <taxon>Eukaryota</taxon>
        <taxon>Fungi</taxon>
        <taxon>Fungi incertae sedis</taxon>
        <taxon>Zoopagomycota</taxon>
        <taxon>Entomophthoromycotina</taxon>
        <taxon>Entomophthoromycetes</taxon>
        <taxon>Entomophthorales</taxon>
        <taxon>Entomophthoraceae</taxon>
        <taxon>Entomophthora</taxon>
    </lineage>
</organism>
<accession>A0ACC2S8G1</accession>
<comment type="caution">
    <text evidence="1">The sequence shown here is derived from an EMBL/GenBank/DDBJ whole genome shotgun (WGS) entry which is preliminary data.</text>
</comment>
<dbReference type="EMBL" id="QTSX02005717">
    <property type="protein sequence ID" value="KAJ9058585.1"/>
    <property type="molecule type" value="Genomic_DNA"/>
</dbReference>
<evidence type="ECO:0000313" key="1">
    <source>
        <dbReference type="EMBL" id="KAJ9058585.1"/>
    </source>
</evidence>